<keyword evidence="2 4" id="KW-0863">Zinc-finger</keyword>
<feature type="domain" description="CHY-type" evidence="7">
    <location>
        <begin position="15"/>
        <end position="82"/>
    </location>
</feature>
<dbReference type="PROSITE" id="PS51270">
    <property type="entry name" value="ZF_CTCHY"/>
    <property type="match status" value="1"/>
</dbReference>
<dbReference type="InterPro" id="IPR037275">
    <property type="entry name" value="Znf_CTCHY_sf"/>
</dbReference>
<evidence type="ECO:0000256" key="5">
    <source>
        <dbReference type="SAM" id="MobiDB-lite"/>
    </source>
</evidence>
<evidence type="ECO:0000313" key="9">
    <source>
        <dbReference type="EMBL" id="CAG9861540.1"/>
    </source>
</evidence>
<proteinExistence type="predicted"/>
<dbReference type="GO" id="GO:0006511">
    <property type="term" value="P:ubiquitin-dependent protein catabolic process"/>
    <property type="evidence" value="ECO:0007669"/>
    <property type="project" value="TreeGrafter"/>
</dbReference>
<dbReference type="GO" id="GO:0005634">
    <property type="term" value="C:nucleus"/>
    <property type="evidence" value="ECO:0007669"/>
    <property type="project" value="TreeGrafter"/>
</dbReference>
<dbReference type="InterPro" id="IPR037274">
    <property type="entry name" value="Znf_CHY_sf"/>
</dbReference>
<dbReference type="InterPro" id="IPR039512">
    <property type="entry name" value="RCHY1_zinc-ribbon"/>
</dbReference>
<dbReference type="PANTHER" id="PTHR21319:SF53">
    <property type="entry name" value="RING FINGER AND CHY ZINC FINGER DOMAIN-CONTAINING PROTEIN 1"/>
    <property type="match status" value="1"/>
</dbReference>
<name>A0A9N9XQ44_PHYSR</name>
<evidence type="ECO:0000256" key="3">
    <source>
        <dbReference type="ARBA" id="ARBA00022833"/>
    </source>
</evidence>
<dbReference type="InterPro" id="IPR018247">
    <property type="entry name" value="EF_Hand_1_Ca_BS"/>
</dbReference>
<sequence length="325" mass="37385">MDTISTPRAEGPPENTLEMLGCSHYKRKSKFVTPCCDKVYTCRFCHDENENHTLNRKEVVELICAVCDKRQKVQSNCENCGVLFGRYNCLECNLFDDVDKNQFHCKGCGICRIGGALKFFHCEKCNMCLPVQLEAGHKCVENVSRSNCPICLEDIHTSRIPCHVPPCGHLLHRPCYEGLLSNGLFACPICQHSLMNMEKFWKYWDNEIENTPMPAEYRHCYVGILCKDCHQESTVKFHVVGFKCQHCGSYNTCRNKGPVTVRGSIRTLIRYIVQFCNFLIYMTRQVYSYIPFLSLMIGRGDDAGNHNAEEQDDQSHNFEEEQLED</sequence>
<feature type="domain" description="CTCHY-type" evidence="8">
    <location>
        <begin position="84"/>
        <end position="147"/>
    </location>
</feature>
<dbReference type="InterPro" id="IPR013083">
    <property type="entry name" value="Znf_RING/FYVE/PHD"/>
</dbReference>
<dbReference type="SUPFAM" id="SSF161245">
    <property type="entry name" value="Zinc hairpin stack"/>
    <property type="match status" value="1"/>
</dbReference>
<dbReference type="Proteomes" id="UP001153712">
    <property type="component" value="Chromosome 4"/>
</dbReference>
<dbReference type="Pfam" id="PF14599">
    <property type="entry name" value="zinc_ribbon_6"/>
    <property type="match status" value="1"/>
</dbReference>
<dbReference type="Pfam" id="PF13639">
    <property type="entry name" value="zf-RING_2"/>
    <property type="match status" value="1"/>
</dbReference>
<evidence type="ECO:0000313" key="10">
    <source>
        <dbReference type="Proteomes" id="UP001153712"/>
    </source>
</evidence>
<feature type="domain" description="RING-type" evidence="6">
    <location>
        <begin position="148"/>
        <end position="191"/>
    </location>
</feature>
<dbReference type="OrthoDB" id="411372at2759"/>
<organism evidence="9 10">
    <name type="scientific">Phyllotreta striolata</name>
    <name type="common">Striped flea beetle</name>
    <name type="synonym">Crioceris striolata</name>
    <dbReference type="NCBI Taxonomy" id="444603"/>
    <lineage>
        <taxon>Eukaryota</taxon>
        <taxon>Metazoa</taxon>
        <taxon>Ecdysozoa</taxon>
        <taxon>Arthropoda</taxon>
        <taxon>Hexapoda</taxon>
        <taxon>Insecta</taxon>
        <taxon>Pterygota</taxon>
        <taxon>Neoptera</taxon>
        <taxon>Endopterygota</taxon>
        <taxon>Coleoptera</taxon>
        <taxon>Polyphaga</taxon>
        <taxon>Cucujiformia</taxon>
        <taxon>Chrysomeloidea</taxon>
        <taxon>Chrysomelidae</taxon>
        <taxon>Galerucinae</taxon>
        <taxon>Alticini</taxon>
        <taxon>Phyllotreta</taxon>
    </lineage>
</organism>
<dbReference type="PROSITE" id="PS51266">
    <property type="entry name" value="ZF_CHY"/>
    <property type="match status" value="1"/>
</dbReference>
<dbReference type="InterPro" id="IPR008913">
    <property type="entry name" value="Znf_CHY"/>
</dbReference>
<dbReference type="FunFam" id="3.30.40.10:FF:000188">
    <property type="entry name" value="RING finger and CHY zinc finger domain-containing protein 1"/>
    <property type="match status" value="1"/>
</dbReference>
<keyword evidence="10" id="KW-1185">Reference proteome</keyword>
<evidence type="ECO:0008006" key="11">
    <source>
        <dbReference type="Google" id="ProtNLM"/>
    </source>
</evidence>
<protein>
    <recommendedName>
        <fullName evidence="11">RING finger and CHY zinc finger domain-containing protein 1</fullName>
    </recommendedName>
</protein>
<dbReference type="InterPro" id="IPR017921">
    <property type="entry name" value="Znf_CTCHY"/>
</dbReference>
<dbReference type="Gene3D" id="2.20.28.10">
    <property type="match status" value="1"/>
</dbReference>
<dbReference type="PANTHER" id="PTHR21319">
    <property type="entry name" value="RING FINGER AND CHY ZINC FINGER DOMAIN-CONTAINING PROTEIN 1"/>
    <property type="match status" value="1"/>
</dbReference>
<dbReference type="Pfam" id="PF05495">
    <property type="entry name" value="zf-CHY"/>
    <property type="match status" value="1"/>
</dbReference>
<reference evidence="9" key="1">
    <citation type="submission" date="2022-01" db="EMBL/GenBank/DDBJ databases">
        <authorList>
            <person name="King R."/>
        </authorList>
    </citation>
    <scope>NUCLEOTIDE SEQUENCE</scope>
</reference>
<dbReference type="PROSITE" id="PS00018">
    <property type="entry name" value="EF_HAND_1"/>
    <property type="match status" value="1"/>
</dbReference>
<evidence type="ECO:0000256" key="1">
    <source>
        <dbReference type="ARBA" id="ARBA00022723"/>
    </source>
</evidence>
<evidence type="ECO:0000259" key="6">
    <source>
        <dbReference type="PROSITE" id="PS50089"/>
    </source>
</evidence>
<evidence type="ECO:0000256" key="4">
    <source>
        <dbReference type="PROSITE-ProRule" id="PRU00601"/>
    </source>
</evidence>
<dbReference type="PROSITE" id="PS50089">
    <property type="entry name" value="ZF_RING_2"/>
    <property type="match status" value="1"/>
</dbReference>
<dbReference type="Gene3D" id="3.30.40.10">
    <property type="entry name" value="Zinc/RING finger domain, C3HC4 (zinc finger)"/>
    <property type="match status" value="1"/>
</dbReference>
<feature type="compositionally biased region" description="Basic and acidic residues" evidence="5">
    <location>
        <begin position="304"/>
        <end position="319"/>
    </location>
</feature>
<gene>
    <name evidence="9" type="ORF">PHYEVI_LOCUS7875</name>
</gene>
<accession>A0A9N9XQ44</accession>
<evidence type="ECO:0000256" key="2">
    <source>
        <dbReference type="ARBA" id="ARBA00022771"/>
    </source>
</evidence>
<dbReference type="GO" id="GO:0016567">
    <property type="term" value="P:protein ubiquitination"/>
    <property type="evidence" value="ECO:0007669"/>
    <property type="project" value="TreeGrafter"/>
</dbReference>
<dbReference type="SUPFAM" id="SSF57850">
    <property type="entry name" value="RING/U-box"/>
    <property type="match status" value="1"/>
</dbReference>
<evidence type="ECO:0000259" key="8">
    <source>
        <dbReference type="PROSITE" id="PS51270"/>
    </source>
</evidence>
<dbReference type="EMBL" id="OU900097">
    <property type="protein sequence ID" value="CAG9861540.1"/>
    <property type="molecule type" value="Genomic_DNA"/>
</dbReference>
<dbReference type="InterPro" id="IPR001841">
    <property type="entry name" value="Znf_RING"/>
</dbReference>
<dbReference type="SUPFAM" id="SSF161219">
    <property type="entry name" value="CHY zinc finger-like"/>
    <property type="match status" value="1"/>
</dbReference>
<keyword evidence="1" id="KW-0479">Metal-binding</keyword>
<evidence type="ECO:0000259" key="7">
    <source>
        <dbReference type="PROSITE" id="PS51266"/>
    </source>
</evidence>
<dbReference type="CDD" id="cd16464">
    <property type="entry name" value="RING-H2_Pirh2-like"/>
    <property type="match status" value="1"/>
</dbReference>
<dbReference type="SMART" id="SM00184">
    <property type="entry name" value="RING"/>
    <property type="match status" value="1"/>
</dbReference>
<keyword evidence="3" id="KW-0862">Zinc</keyword>
<dbReference type="GO" id="GO:0061630">
    <property type="term" value="F:ubiquitin protein ligase activity"/>
    <property type="evidence" value="ECO:0007669"/>
    <property type="project" value="TreeGrafter"/>
</dbReference>
<feature type="region of interest" description="Disordered" evidence="5">
    <location>
        <begin position="304"/>
        <end position="325"/>
    </location>
</feature>
<dbReference type="GO" id="GO:0008270">
    <property type="term" value="F:zinc ion binding"/>
    <property type="evidence" value="ECO:0007669"/>
    <property type="project" value="UniProtKB-KW"/>
</dbReference>
<dbReference type="AlphaFoldDB" id="A0A9N9XQ44"/>